<dbReference type="PRINTS" id="PR00436">
    <property type="entry name" value="INTERLEUKIN8"/>
</dbReference>
<dbReference type="SMART" id="SM00199">
    <property type="entry name" value="SCY"/>
    <property type="match status" value="1"/>
</dbReference>
<gene>
    <name evidence="4" type="ORF">ATANTOWER_010740</name>
</gene>
<dbReference type="InterPro" id="IPR036048">
    <property type="entry name" value="Interleukin_8-like_sf"/>
</dbReference>
<accession>A0ABU7A5J7</accession>
<evidence type="ECO:0000259" key="3">
    <source>
        <dbReference type="SMART" id="SM00199"/>
    </source>
</evidence>
<dbReference type="PRINTS" id="PR00437">
    <property type="entry name" value="SMALLCYTKCXC"/>
</dbReference>
<organism evidence="4 5">
    <name type="scientific">Ataeniobius toweri</name>
    <dbReference type="NCBI Taxonomy" id="208326"/>
    <lineage>
        <taxon>Eukaryota</taxon>
        <taxon>Metazoa</taxon>
        <taxon>Chordata</taxon>
        <taxon>Craniata</taxon>
        <taxon>Vertebrata</taxon>
        <taxon>Euteleostomi</taxon>
        <taxon>Actinopterygii</taxon>
        <taxon>Neopterygii</taxon>
        <taxon>Teleostei</taxon>
        <taxon>Neoteleostei</taxon>
        <taxon>Acanthomorphata</taxon>
        <taxon>Ovalentaria</taxon>
        <taxon>Atherinomorphae</taxon>
        <taxon>Cyprinodontiformes</taxon>
        <taxon>Goodeidae</taxon>
        <taxon>Ataeniobius</taxon>
    </lineage>
</organism>
<dbReference type="Pfam" id="PF00048">
    <property type="entry name" value="IL8"/>
    <property type="match status" value="1"/>
</dbReference>
<dbReference type="InterPro" id="IPR001811">
    <property type="entry name" value="Chemokine_IL8-like_dom"/>
</dbReference>
<dbReference type="PANTHER" id="PTHR12015:SF198">
    <property type="entry name" value="PLATELET BASIC PROTEIN"/>
    <property type="match status" value="1"/>
</dbReference>
<protein>
    <recommendedName>
        <fullName evidence="3">Chemokine interleukin-8-like domain-containing protein</fullName>
    </recommendedName>
</protein>
<dbReference type="PANTHER" id="PTHR12015">
    <property type="entry name" value="SMALL INDUCIBLE CYTOKINE A"/>
    <property type="match status" value="1"/>
</dbReference>
<reference evidence="4 5" key="1">
    <citation type="submission" date="2021-07" db="EMBL/GenBank/DDBJ databases">
        <authorList>
            <person name="Palmer J.M."/>
        </authorList>
    </citation>
    <scope>NUCLEOTIDE SEQUENCE [LARGE SCALE GENOMIC DNA]</scope>
    <source>
        <strain evidence="4 5">AT_MEX2019</strain>
        <tissue evidence="4">Muscle</tissue>
    </source>
</reference>
<dbReference type="InterPro" id="IPR039809">
    <property type="entry name" value="Chemokine_b/g/d"/>
</dbReference>
<feature type="chain" id="PRO_5045058017" description="Chemokine interleukin-8-like domain-containing protein" evidence="2">
    <location>
        <begin position="20"/>
        <end position="97"/>
    </location>
</feature>
<dbReference type="Gene3D" id="2.40.50.40">
    <property type="match status" value="1"/>
</dbReference>
<dbReference type="SUPFAM" id="SSF54117">
    <property type="entry name" value="Interleukin 8-like chemokines"/>
    <property type="match status" value="1"/>
</dbReference>
<dbReference type="Proteomes" id="UP001345963">
    <property type="component" value="Unassembled WGS sequence"/>
</dbReference>
<keyword evidence="2" id="KW-0732">Signal</keyword>
<dbReference type="EMBL" id="JAHUTI010002362">
    <property type="protein sequence ID" value="MED6233362.1"/>
    <property type="molecule type" value="Genomic_DNA"/>
</dbReference>
<evidence type="ECO:0000256" key="1">
    <source>
        <dbReference type="ARBA" id="ARBA00022514"/>
    </source>
</evidence>
<proteinExistence type="predicted"/>
<evidence type="ECO:0000313" key="5">
    <source>
        <dbReference type="Proteomes" id="UP001345963"/>
    </source>
</evidence>
<evidence type="ECO:0000313" key="4">
    <source>
        <dbReference type="EMBL" id="MED6233362.1"/>
    </source>
</evidence>
<dbReference type="InterPro" id="IPR001089">
    <property type="entry name" value="Chemokine_CXC"/>
</dbReference>
<feature type="signal peptide" evidence="2">
    <location>
        <begin position="1"/>
        <end position="19"/>
    </location>
</feature>
<name>A0ABU7A5J7_9TELE</name>
<keyword evidence="5" id="KW-1185">Reference proteome</keyword>
<evidence type="ECO:0000256" key="2">
    <source>
        <dbReference type="SAM" id="SignalP"/>
    </source>
</evidence>
<feature type="domain" description="Chemokine interleukin-8-like" evidence="3">
    <location>
        <begin position="22"/>
        <end position="85"/>
    </location>
</feature>
<sequence length="97" mass="10757">MNSAIQCIVLLACIAMCSSASIKNCQCVKTTQAVDPALIADVRVHEPRPYCSKHEVIIILKDKSKVCLNPESDFTKLVLNIMKRLKTIADKKKTVNL</sequence>
<keyword evidence="1" id="KW-0202">Cytokine</keyword>
<comment type="caution">
    <text evidence="4">The sequence shown here is derived from an EMBL/GenBank/DDBJ whole genome shotgun (WGS) entry which is preliminary data.</text>
</comment>